<evidence type="ECO:0000256" key="1">
    <source>
        <dbReference type="SAM" id="MobiDB-lite"/>
    </source>
</evidence>
<dbReference type="Pfam" id="PF05311">
    <property type="entry name" value="Baculo_PP31"/>
    <property type="match status" value="1"/>
</dbReference>
<dbReference type="Proteomes" id="UP000503448">
    <property type="component" value="Segment"/>
</dbReference>
<feature type="compositionally biased region" description="Basic residues" evidence="1">
    <location>
        <begin position="285"/>
        <end position="294"/>
    </location>
</feature>
<feature type="compositionally biased region" description="Low complexity" evidence="1">
    <location>
        <begin position="295"/>
        <end position="311"/>
    </location>
</feature>
<dbReference type="KEGG" id="vg:65102371"/>
<dbReference type="EMBL" id="MH320559">
    <property type="protein sequence ID" value="AXU41718.1"/>
    <property type="molecule type" value="Genomic_DNA"/>
</dbReference>
<dbReference type="RefSeq" id="YP_010087124.1">
    <property type="nucleotide sequence ID" value="NC_055502.1"/>
</dbReference>
<keyword evidence="3" id="KW-1185">Reference proteome</keyword>
<protein>
    <submittedName>
        <fullName evidence="2">PP31/39K</fullName>
    </submittedName>
</protein>
<organism evidence="2 3">
    <name type="scientific">Spodoptera eridania nucleopolyhedrovirus</name>
    <dbReference type="NCBI Taxonomy" id="2315721"/>
    <lineage>
        <taxon>Viruses</taxon>
        <taxon>Viruses incertae sedis</taxon>
        <taxon>Naldaviricetes</taxon>
        <taxon>Lefavirales</taxon>
        <taxon>Baculoviridae</taxon>
        <taxon>Alphabaculovirus</taxon>
        <taxon>Alphabaculovirus speridaniae</taxon>
    </lineage>
</organism>
<accession>A0A346TQ58</accession>
<dbReference type="InterPro" id="IPR007975">
    <property type="entry name" value="Baculo_pp39"/>
</dbReference>
<sequence>MTTTIATTTTSSATTTTNALTEIYNNFGGGNIVCDKTKMEHVTAIINTLEKKKIKYKILPMPMCGKDGLEITFAIVIIVDKNHNDKRNKKSISNNKYILFNSWYTKNRSASWPNSHTMWNLMKTQASAKPFVEIFDFMEKLGKFILLKNQTDVAAAAPENNNSSSGENDVNQLCKLYDEFYKITTYTFTHNAAPSSSFIYDIKLNKTDLGGVDGGGLEKLNRQTLEEGVAVFKNILSKENPSIAATIKPSRKTIKIKELPVVVENNKGSGGVVGVANTVATTKPNSRKRTKPVKKVAAVPAKKQQQQQPPAITMEDDQTDDTQMSYS</sequence>
<name>A0A346TQ58_9ABAC</name>
<feature type="region of interest" description="Disordered" evidence="1">
    <location>
        <begin position="281"/>
        <end position="327"/>
    </location>
</feature>
<dbReference type="GeneID" id="65102371"/>
<evidence type="ECO:0000313" key="2">
    <source>
        <dbReference type="EMBL" id="AXU41718.1"/>
    </source>
</evidence>
<evidence type="ECO:0000313" key="3">
    <source>
        <dbReference type="Proteomes" id="UP000503448"/>
    </source>
</evidence>
<reference evidence="2 3" key="1">
    <citation type="submission" date="2018-05" db="EMBL/GenBank/DDBJ databases">
        <title>The complete genome sequence of an alphabaculovirus isolated from the southern armyworm, Spodoptera eridania.</title>
        <authorList>
            <person name="Harrison R.L."/>
            <person name="Rowley D.L."/>
        </authorList>
    </citation>
    <scope>NUCLEOTIDE SEQUENCE [LARGE SCALE GENOMIC DNA]</scope>
    <source>
        <strain evidence="2">251</strain>
    </source>
</reference>
<proteinExistence type="predicted"/>